<protein>
    <submittedName>
        <fullName evidence="5">AraC family transcriptional regulator</fullName>
    </submittedName>
</protein>
<reference evidence="5 6" key="1">
    <citation type="submission" date="2022-10" db="EMBL/GenBank/DDBJ databases">
        <title>Janthinobacterium sp. hw3 Genome sequencing.</title>
        <authorList>
            <person name="Park S."/>
        </authorList>
    </citation>
    <scope>NUCLEOTIDE SEQUENCE [LARGE SCALE GENOMIC DNA]</scope>
    <source>
        <strain evidence="6">hw3</strain>
    </source>
</reference>
<evidence type="ECO:0000256" key="2">
    <source>
        <dbReference type="ARBA" id="ARBA00023125"/>
    </source>
</evidence>
<dbReference type="Proteomes" id="UP001221208">
    <property type="component" value="Unassembled WGS sequence"/>
</dbReference>
<evidence type="ECO:0000313" key="6">
    <source>
        <dbReference type="Proteomes" id="UP001221208"/>
    </source>
</evidence>
<dbReference type="InterPro" id="IPR018060">
    <property type="entry name" value="HTH_AraC"/>
</dbReference>
<keyword evidence="3" id="KW-0804">Transcription</keyword>
<keyword evidence="6" id="KW-1185">Reference proteome</keyword>
<gene>
    <name evidence="5" type="ORF">OIK44_17815</name>
</gene>
<dbReference type="Gene3D" id="2.60.120.10">
    <property type="entry name" value="Jelly Rolls"/>
    <property type="match status" value="1"/>
</dbReference>
<sequence length="260" mass="28903">MQSDKQIEQWNAVHGADIELVRASMGVCGLDGHFHDRWSIGLIVRGVCRFNSGERQYRVTPADIFIIPPYEVHRCGAASDDVMYQVMYVADAALAALAPHLKCCVEGSHLRTKSLPEPVIALLRAVTAADGDVSAVRASLHRLDAFFRGAETAGQARSAHPLQEVLHRGWDLAIDLGAAECATVYSRWHGIRTFQRQIGLSPRLYLRQLRALKARYLLQQGKSLAEVAHALHFADQAHFSRVFKSVFGVSPGKLQRVMRR</sequence>
<proteinExistence type="predicted"/>
<dbReference type="InterPro" id="IPR037923">
    <property type="entry name" value="HTH-like"/>
</dbReference>
<dbReference type="SMART" id="SM00342">
    <property type="entry name" value="HTH_ARAC"/>
    <property type="match status" value="1"/>
</dbReference>
<keyword evidence="1" id="KW-0805">Transcription regulation</keyword>
<dbReference type="InterPro" id="IPR050204">
    <property type="entry name" value="AraC_XylS_family_regulators"/>
</dbReference>
<keyword evidence="2" id="KW-0238">DNA-binding</keyword>
<dbReference type="PROSITE" id="PS01124">
    <property type="entry name" value="HTH_ARAC_FAMILY_2"/>
    <property type="match status" value="1"/>
</dbReference>
<dbReference type="Pfam" id="PF02311">
    <property type="entry name" value="AraC_binding"/>
    <property type="match status" value="1"/>
</dbReference>
<accession>A0ABT5K384</accession>
<dbReference type="EMBL" id="JAQQXR010000007">
    <property type="protein sequence ID" value="MDC8759443.1"/>
    <property type="molecule type" value="Genomic_DNA"/>
</dbReference>
<dbReference type="SUPFAM" id="SSF46689">
    <property type="entry name" value="Homeodomain-like"/>
    <property type="match status" value="1"/>
</dbReference>
<evidence type="ECO:0000313" key="5">
    <source>
        <dbReference type="EMBL" id="MDC8759443.1"/>
    </source>
</evidence>
<name>A0ABT5K384_9BURK</name>
<dbReference type="Gene3D" id="1.10.10.60">
    <property type="entry name" value="Homeodomain-like"/>
    <property type="match status" value="2"/>
</dbReference>
<dbReference type="InterPro" id="IPR009057">
    <property type="entry name" value="Homeodomain-like_sf"/>
</dbReference>
<dbReference type="InterPro" id="IPR014710">
    <property type="entry name" value="RmlC-like_jellyroll"/>
</dbReference>
<dbReference type="InterPro" id="IPR003313">
    <property type="entry name" value="AraC-bd"/>
</dbReference>
<dbReference type="Pfam" id="PF12833">
    <property type="entry name" value="HTH_18"/>
    <property type="match status" value="1"/>
</dbReference>
<comment type="caution">
    <text evidence="5">The sequence shown here is derived from an EMBL/GenBank/DDBJ whole genome shotgun (WGS) entry which is preliminary data.</text>
</comment>
<organism evidence="5 6">
    <name type="scientific">Janthinobacterium fluminis</name>
    <dbReference type="NCBI Taxonomy" id="2987524"/>
    <lineage>
        <taxon>Bacteria</taxon>
        <taxon>Pseudomonadati</taxon>
        <taxon>Pseudomonadota</taxon>
        <taxon>Betaproteobacteria</taxon>
        <taxon>Burkholderiales</taxon>
        <taxon>Oxalobacteraceae</taxon>
        <taxon>Janthinobacterium</taxon>
    </lineage>
</organism>
<evidence type="ECO:0000256" key="3">
    <source>
        <dbReference type="ARBA" id="ARBA00023163"/>
    </source>
</evidence>
<evidence type="ECO:0000259" key="4">
    <source>
        <dbReference type="PROSITE" id="PS01124"/>
    </source>
</evidence>
<dbReference type="PANTHER" id="PTHR46796">
    <property type="entry name" value="HTH-TYPE TRANSCRIPTIONAL ACTIVATOR RHAS-RELATED"/>
    <property type="match status" value="1"/>
</dbReference>
<evidence type="ECO:0000256" key="1">
    <source>
        <dbReference type="ARBA" id="ARBA00023015"/>
    </source>
</evidence>
<dbReference type="RefSeq" id="WP_273672611.1">
    <property type="nucleotide sequence ID" value="NZ_JAQQXR010000007.1"/>
</dbReference>
<dbReference type="SUPFAM" id="SSF51215">
    <property type="entry name" value="Regulatory protein AraC"/>
    <property type="match status" value="1"/>
</dbReference>
<feature type="domain" description="HTH araC/xylS-type" evidence="4">
    <location>
        <begin position="192"/>
        <end position="257"/>
    </location>
</feature>